<dbReference type="Gramene" id="TVU26087">
    <property type="protein sequence ID" value="TVU26087"/>
    <property type="gene ID" value="EJB05_28616"/>
</dbReference>
<dbReference type="AlphaFoldDB" id="A0A5J9USH3"/>
<feature type="non-terminal residue" evidence="2">
    <location>
        <position position="1"/>
    </location>
</feature>
<dbReference type="InterPro" id="IPR001810">
    <property type="entry name" value="F-box_dom"/>
</dbReference>
<sequence>MPMRWAAAAEMGGEDLISALPDDVLHLLLSSLPSDDAVRTSVLARRWRHLWKSARAIRIAPRPRGDPDHSWTPRRLTRFVNHLLLLRGYSPAAGECDIRCGELDDDDYYGYNAVSECRSCRRRDKDLSDAAGLWIRHAVSFCKCRALRISVRTTNRLRIPDVPFVSQTLTKVELADAKLTFDTLDFSRCPALDALDFSMCRISLGRILSPSLRRLSMDECHLTGETRPRISTPRLVSLHVTVCSGWAPSLDSMPMLVAADIRIQDYLSSDMCQGNAAWPCHKKTCYDCNDVRDGVSVLFQGLSSATDLELTSDPRVFIFRKDCQSCTTFKNLKTLLLNEWCMTGDFGALVYFLRYTPVLEKLTLQLEYCEDRLAVAVTDEKYSPKEEFLVSKQLNVVEIKCQKENELRMVMRRMIHVMEIHGDGRKEIAVMNLQSPYLQGYYI</sequence>
<feature type="domain" description="F-box" evidence="1">
    <location>
        <begin position="14"/>
        <end position="60"/>
    </location>
</feature>
<accession>A0A5J9USH3</accession>
<dbReference type="InterPro" id="IPR036047">
    <property type="entry name" value="F-box-like_dom_sf"/>
</dbReference>
<dbReference type="EMBL" id="RWGY01000013">
    <property type="protein sequence ID" value="TVU26087.1"/>
    <property type="molecule type" value="Genomic_DNA"/>
</dbReference>
<evidence type="ECO:0000313" key="3">
    <source>
        <dbReference type="Proteomes" id="UP000324897"/>
    </source>
</evidence>
<dbReference type="Proteomes" id="UP000324897">
    <property type="component" value="Chromosome 2"/>
</dbReference>
<evidence type="ECO:0000259" key="1">
    <source>
        <dbReference type="PROSITE" id="PS50181"/>
    </source>
</evidence>
<dbReference type="PROSITE" id="PS50181">
    <property type="entry name" value="FBOX"/>
    <property type="match status" value="1"/>
</dbReference>
<dbReference type="InterPro" id="IPR032675">
    <property type="entry name" value="LRR_dom_sf"/>
</dbReference>
<dbReference type="OrthoDB" id="689438at2759"/>
<dbReference type="SUPFAM" id="SSF52058">
    <property type="entry name" value="L domain-like"/>
    <property type="match status" value="1"/>
</dbReference>
<protein>
    <recommendedName>
        <fullName evidence="1">F-box domain-containing protein</fullName>
    </recommendedName>
</protein>
<dbReference type="Gene3D" id="3.80.10.10">
    <property type="entry name" value="Ribonuclease Inhibitor"/>
    <property type="match status" value="1"/>
</dbReference>
<proteinExistence type="predicted"/>
<evidence type="ECO:0000313" key="2">
    <source>
        <dbReference type="EMBL" id="TVU26087.1"/>
    </source>
</evidence>
<gene>
    <name evidence="2" type="ORF">EJB05_28616</name>
</gene>
<reference evidence="2 3" key="1">
    <citation type="journal article" date="2019" name="Sci. Rep.">
        <title>A high-quality genome of Eragrostis curvula grass provides insights into Poaceae evolution and supports new strategies to enhance forage quality.</title>
        <authorList>
            <person name="Carballo J."/>
            <person name="Santos B.A.C.M."/>
            <person name="Zappacosta D."/>
            <person name="Garbus I."/>
            <person name="Selva J.P."/>
            <person name="Gallo C.A."/>
            <person name="Diaz A."/>
            <person name="Albertini E."/>
            <person name="Caccamo M."/>
            <person name="Echenique V."/>
        </authorList>
    </citation>
    <scope>NUCLEOTIDE SEQUENCE [LARGE SCALE GENOMIC DNA]</scope>
    <source>
        <strain evidence="3">cv. Victoria</strain>
        <tissue evidence="2">Leaf</tissue>
    </source>
</reference>
<dbReference type="PANTHER" id="PTHR34223:SF51">
    <property type="entry name" value="OS06G0556300 PROTEIN"/>
    <property type="match status" value="1"/>
</dbReference>
<dbReference type="Pfam" id="PF00646">
    <property type="entry name" value="F-box"/>
    <property type="match status" value="1"/>
</dbReference>
<name>A0A5J9USH3_9POAL</name>
<dbReference type="SUPFAM" id="SSF81383">
    <property type="entry name" value="F-box domain"/>
    <property type="match status" value="1"/>
</dbReference>
<comment type="caution">
    <text evidence="2">The sequence shown here is derived from an EMBL/GenBank/DDBJ whole genome shotgun (WGS) entry which is preliminary data.</text>
</comment>
<organism evidence="2 3">
    <name type="scientific">Eragrostis curvula</name>
    <name type="common">weeping love grass</name>
    <dbReference type="NCBI Taxonomy" id="38414"/>
    <lineage>
        <taxon>Eukaryota</taxon>
        <taxon>Viridiplantae</taxon>
        <taxon>Streptophyta</taxon>
        <taxon>Embryophyta</taxon>
        <taxon>Tracheophyta</taxon>
        <taxon>Spermatophyta</taxon>
        <taxon>Magnoliopsida</taxon>
        <taxon>Liliopsida</taxon>
        <taxon>Poales</taxon>
        <taxon>Poaceae</taxon>
        <taxon>PACMAD clade</taxon>
        <taxon>Chloridoideae</taxon>
        <taxon>Eragrostideae</taxon>
        <taxon>Eragrostidinae</taxon>
        <taxon>Eragrostis</taxon>
    </lineage>
</organism>
<keyword evidence="3" id="KW-1185">Reference proteome</keyword>
<dbReference type="InterPro" id="IPR053197">
    <property type="entry name" value="F-box_SCFL_complex_component"/>
</dbReference>
<dbReference type="PANTHER" id="PTHR34223">
    <property type="entry name" value="OS11G0201299 PROTEIN"/>
    <property type="match status" value="1"/>
</dbReference>